<accession>A0A0L6VKL2</accession>
<organism evidence="1 2">
    <name type="scientific">Puccinia sorghi</name>
    <dbReference type="NCBI Taxonomy" id="27349"/>
    <lineage>
        <taxon>Eukaryota</taxon>
        <taxon>Fungi</taxon>
        <taxon>Dikarya</taxon>
        <taxon>Basidiomycota</taxon>
        <taxon>Pucciniomycotina</taxon>
        <taxon>Pucciniomycetes</taxon>
        <taxon>Pucciniales</taxon>
        <taxon>Pucciniaceae</taxon>
        <taxon>Puccinia</taxon>
    </lineage>
</organism>
<proteinExistence type="predicted"/>
<evidence type="ECO:0000313" key="2">
    <source>
        <dbReference type="Proteomes" id="UP000037035"/>
    </source>
</evidence>
<evidence type="ECO:0000313" key="1">
    <source>
        <dbReference type="EMBL" id="KNZ61311.1"/>
    </source>
</evidence>
<gene>
    <name evidence="1" type="ORF">VP01_14212g1</name>
</gene>
<dbReference type="AlphaFoldDB" id="A0A0L6VKL2"/>
<dbReference type="EMBL" id="LAVV01004680">
    <property type="protein sequence ID" value="KNZ61311.1"/>
    <property type="molecule type" value="Genomic_DNA"/>
</dbReference>
<dbReference type="OrthoDB" id="3030356at2759"/>
<dbReference type="VEuPathDB" id="FungiDB:VP01_14212g1"/>
<comment type="caution">
    <text evidence="1">The sequence shown here is derived from an EMBL/GenBank/DDBJ whole genome shotgun (WGS) entry which is preliminary data.</text>
</comment>
<feature type="non-terminal residue" evidence="1">
    <location>
        <position position="1"/>
    </location>
</feature>
<protein>
    <submittedName>
        <fullName evidence="1">Retrotransposon nucleocapsid protein</fullName>
    </submittedName>
</protein>
<reference evidence="1 2" key="1">
    <citation type="submission" date="2015-08" db="EMBL/GenBank/DDBJ databases">
        <title>Next Generation Sequencing and Analysis of the Genome of Puccinia sorghi L Schw, the Causal Agent of Maize Common Rust.</title>
        <authorList>
            <person name="Rochi L."/>
            <person name="Burguener G."/>
            <person name="Darino M."/>
            <person name="Turjanski A."/>
            <person name="Kreff E."/>
            <person name="Dieguez M.J."/>
            <person name="Sacco F."/>
        </authorList>
    </citation>
    <scope>NUCLEOTIDE SEQUENCE [LARGE SCALE GENOMIC DNA]</scope>
    <source>
        <strain evidence="1 2">RO10H11247</strain>
    </source>
</reference>
<dbReference type="Proteomes" id="UP000037035">
    <property type="component" value="Unassembled WGS sequence"/>
</dbReference>
<sequence length="99" mass="11368">QKFLLANSLDAEFLSEFHFTITYRPGKLAVVRDALSHRDNFYPREGKAFANNNPDNVRTIFSPLTHFNSLKVCLNSMTLHSKTLKLQDAQLSDPRCRDI</sequence>
<name>A0A0L6VKL2_9BASI</name>
<keyword evidence="2" id="KW-1185">Reference proteome</keyword>